<dbReference type="AlphaFoldDB" id="A0A0E9XWU4"/>
<sequence>MGTRFPWRNTGVSSASSPTLPPNEARPR</sequence>
<accession>A0A0E9XWU4</accession>
<evidence type="ECO:0000313" key="2">
    <source>
        <dbReference type="EMBL" id="JAI06179.1"/>
    </source>
</evidence>
<organism evidence="2">
    <name type="scientific">Anguilla anguilla</name>
    <name type="common">European freshwater eel</name>
    <name type="synonym">Muraena anguilla</name>
    <dbReference type="NCBI Taxonomy" id="7936"/>
    <lineage>
        <taxon>Eukaryota</taxon>
        <taxon>Metazoa</taxon>
        <taxon>Chordata</taxon>
        <taxon>Craniata</taxon>
        <taxon>Vertebrata</taxon>
        <taxon>Euteleostomi</taxon>
        <taxon>Actinopterygii</taxon>
        <taxon>Neopterygii</taxon>
        <taxon>Teleostei</taxon>
        <taxon>Anguilliformes</taxon>
        <taxon>Anguillidae</taxon>
        <taxon>Anguilla</taxon>
    </lineage>
</organism>
<reference evidence="2" key="2">
    <citation type="journal article" date="2015" name="Fish Shellfish Immunol.">
        <title>Early steps in the European eel (Anguilla anguilla)-Vibrio vulnificus interaction in the gills: Role of the RtxA13 toxin.</title>
        <authorList>
            <person name="Callol A."/>
            <person name="Pajuelo D."/>
            <person name="Ebbesson L."/>
            <person name="Teles M."/>
            <person name="MacKenzie S."/>
            <person name="Amaro C."/>
        </authorList>
    </citation>
    <scope>NUCLEOTIDE SEQUENCE</scope>
</reference>
<feature type="region of interest" description="Disordered" evidence="1">
    <location>
        <begin position="1"/>
        <end position="28"/>
    </location>
</feature>
<reference evidence="2" key="1">
    <citation type="submission" date="2014-11" db="EMBL/GenBank/DDBJ databases">
        <authorList>
            <person name="Amaro Gonzalez C."/>
        </authorList>
    </citation>
    <scope>NUCLEOTIDE SEQUENCE</scope>
</reference>
<name>A0A0E9XWU4_ANGAN</name>
<dbReference type="EMBL" id="GBXM01002399">
    <property type="protein sequence ID" value="JAI06179.1"/>
    <property type="molecule type" value="Transcribed_RNA"/>
</dbReference>
<evidence type="ECO:0000256" key="1">
    <source>
        <dbReference type="SAM" id="MobiDB-lite"/>
    </source>
</evidence>
<proteinExistence type="predicted"/>
<protein>
    <submittedName>
        <fullName evidence="2">Uncharacterized protein</fullName>
    </submittedName>
</protein>